<accession>A0ABN7UN70</accession>
<evidence type="ECO:0000313" key="2">
    <source>
        <dbReference type="Proteomes" id="UP000789901"/>
    </source>
</evidence>
<keyword evidence="2" id="KW-1185">Reference proteome</keyword>
<dbReference type="Proteomes" id="UP000789901">
    <property type="component" value="Unassembled WGS sequence"/>
</dbReference>
<reference evidence="1 2" key="1">
    <citation type="submission" date="2021-06" db="EMBL/GenBank/DDBJ databases">
        <authorList>
            <person name="Kallberg Y."/>
            <person name="Tangrot J."/>
            <person name="Rosling A."/>
        </authorList>
    </citation>
    <scope>NUCLEOTIDE SEQUENCE [LARGE SCALE GENOMIC DNA]</scope>
    <source>
        <strain evidence="1 2">120-4 pot B 10/14</strain>
    </source>
</reference>
<dbReference type="EMBL" id="CAJVQB010004518">
    <property type="protein sequence ID" value="CAG8638073.1"/>
    <property type="molecule type" value="Genomic_DNA"/>
</dbReference>
<organism evidence="1 2">
    <name type="scientific">Gigaspora margarita</name>
    <dbReference type="NCBI Taxonomy" id="4874"/>
    <lineage>
        <taxon>Eukaryota</taxon>
        <taxon>Fungi</taxon>
        <taxon>Fungi incertae sedis</taxon>
        <taxon>Mucoromycota</taxon>
        <taxon>Glomeromycotina</taxon>
        <taxon>Glomeromycetes</taxon>
        <taxon>Diversisporales</taxon>
        <taxon>Gigasporaceae</taxon>
        <taxon>Gigaspora</taxon>
    </lineage>
</organism>
<gene>
    <name evidence="1" type="ORF">GMARGA_LOCUS8691</name>
</gene>
<name>A0ABN7UN70_GIGMA</name>
<sequence length="94" mass="11028">MSEPYTETEKNLLQYTSVFSSDKCIKYYCNIKLWITVKSYPIGEIVKSYWSTPNKEYMVLAEGSAVFNNQCYYTNNWPIEETIPASEEWPESIT</sequence>
<comment type="caution">
    <text evidence="1">The sequence shown here is derived from an EMBL/GenBank/DDBJ whole genome shotgun (WGS) entry which is preliminary data.</text>
</comment>
<proteinExistence type="predicted"/>
<evidence type="ECO:0000313" key="1">
    <source>
        <dbReference type="EMBL" id="CAG8638073.1"/>
    </source>
</evidence>
<protein>
    <submittedName>
        <fullName evidence="1">44230_t:CDS:1</fullName>
    </submittedName>
</protein>